<dbReference type="EC" id="2.5.1.10" evidence="6"/>
<dbReference type="GO" id="GO:0008299">
    <property type="term" value="P:isoprenoid biosynthetic process"/>
    <property type="evidence" value="ECO:0007669"/>
    <property type="project" value="InterPro"/>
</dbReference>
<dbReference type="EMBL" id="FPKX01000045">
    <property type="protein sequence ID" value="SFZ98325.1"/>
    <property type="molecule type" value="Genomic_DNA"/>
</dbReference>
<dbReference type="Gene3D" id="1.10.600.10">
    <property type="entry name" value="Farnesyl Diphosphate Synthase"/>
    <property type="match status" value="1"/>
</dbReference>
<dbReference type="PANTHER" id="PTHR12001:SF69">
    <property type="entry name" value="ALL TRANS-POLYPRENYL-DIPHOSPHATE SYNTHASE PDSS1"/>
    <property type="match status" value="1"/>
</dbReference>
<dbReference type="Pfam" id="PF00348">
    <property type="entry name" value="polyprenyl_synt"/>
    <property type="match status" value="1"/>
</dbReference>
<dbReference type="InterPro" id="IPR033749">
    <property type="entry name" value="Polyprenyl_synt_CS"/>
</dbReference>
<gene>
    <name evidence="6" type="ORF">MNB_SV-5-689</name>
</gene>
<evidence type="ECO:0000256" key="5">
    <source>
        <dbReference type="ARBA" id="ARBA00022842"/>
    </source>
</evidence>
<evidence type="ECO:0000313" key="6">
    <source>
        <dbReference type="EMBL" id="SFZ98325.1"/>
    </source>
</evidence>
<keyword evidence="5" id="KW-0460">Magnesium</keyword>
<dbReference type="GO" id="GO:0004311">
    <property type="term" value="F:geranylgeranyl diphosphate synthase activity"/>
    <property type="evidence" value="ECO:0007669"/>
    <property type="project" value="UniProtKB-EC"/>
</dbReference>
<evidence type="ECO:0000256" key="4">
    <source>
        <dbReference type="ARBA" id="ARBA00022723"/>
    </source>
</evidence>
<organism evidence="6">
    <name type="scientific">hydrothermal vent metagenome</name>
    <dbReference type="NCBI Taxonomy" id="652676"/>
    <lineage>
        <taxon>unclassified sequences</taxon>
        <taxon>metagenomes</taxon>
        <taxon>ecological metagenomes</taxon>
    </lineage>
</organism>
<dbReference type="SUPFAM" id="SSF48576">
    <property type="entry name" value="Terpenoid synthases"/>
    <property type="match status" value="1"/>
</dbReference>
<keyword evidence="3 6" id="KW-0808">Transferase</keyword>
<dbReference type="GO" id="GO:0004161">
    <property type="term" value="F:dimethylallyltranstransferase activity"/>
    <property type="evidence" value="ECO:0007669"/>
    <property type="project" value="UniProtKB-EC"/>
</dbReference>
<proteinExistence type="inferred from homology"/>
<evidence type="ECO:0000256" key="3">
    <source>
        <dbReference type="ARBA" id="ARBA00022679"/>
    </source>
</evidence>
<dbReference type="PANTHER" id="PTHR12001">
    <property type="entry name" value="GERANYLGERANYL PYROPHOSPHATE SYNTHASE"/>
    <property type="match status" value="1"/>
</dbReference>
<dbReference type="EC" id="2.5.1.90" evidence="6"/>
<name>A0A1W1EE50_9ZZZZ</name>
<accession>A0A1W1EE50</accession>
<dbReference type="InterPro" id="IPR000092">
    <property type="entry name" value="Polyprenyl_synt"/>
</dbReference>
<comment type="similarity">
    <text evidence="2">Belongs to the FPP/GGPP synthase family.</text>
</comment>
<dbReference type="EC" id="2.5.1.29" evidence="6"/>
<dbReference type="EC" id="2.5.1.1" evidence="6"/>
<keyword evidence="4" id="KW-0479">Metal-binding</keyword>
<reference evidence="6" key="1">
    <citation type="submission" date="2016-10" db="EMBL/GenBank/DDBJ databases">
        <authorList>
            <person name="de Groot N.N."/>
        </authorList>
    </citation>
    <scope>NUCLEOTIDE SEQUENCE</scope>
</reference>
<dbReference type="GO" id="GO:0106350">
    <property type="term" value="F:all-trans-octaprenyl-diphosphate synthase activity"/>
    <property type="evidence" value="ECO:0007669"/>
    <property type="project" value="UniProtKB-EC"/>
</dbReference>
<dbReference type="GO" id="GO:0046872">
    <property type="term" value="F:metal ion binding"/>
    <property type="evidence" value="ECO:0007669"/>
    <property type="project" value="UniProtKB-KW"/>
</dbReference>
<sequence length="298" mass="33341">MLSAVERKIEQFVIDLNDKEVMGLYRKLPHGKRLRAKLILKIAGNNLAAVKTAAIVEMIHAASLLHDDVIDDADTRRSKPSLNALYGNKTAIMLGDILYSKGFFELNNISAEVSKVVSNAVTQLSLGELRDVSLSETFNVDKEAYLKMIYQKTASLIEASSGAAAILAGKPKDVYMTYGRNLGLAFQMIDDILDITSDSQTLGKPALHDFVEGKTTLPYIYLYNVLSSEDQKRLKSLHTKKLSKDEQNWILLKMKENNIIEKSYMEAKNLIDEAIELMNQQGEFALSGIAKEMIERDF</sequence>
<dbReference type="SFLD" id="SFLDS00005">
    <property type="entry name" value="Isoprenoid_Synthase_Type_I"/>
    <property type="match status" value="1"/>
</dbReference>
<evidence type="ECO:0000256" key="2">
    <source>
        <dbReference type="ARBA" id="ARBA00006706"/>
    </source>
</evidence>
<dbReference type="CDD" id="cd00685">
    <property type="entry name" value="Trans_IPPS_HT"/>
    <property type="match status" value="1"/>
</dbReference>
<dbReference type="GO" id="GO:0004337">
    <property type="term" value="F:(2E,6E)-farnesyl diphosphate synthase activity"/>
    <property type="evidence" value="ECO:0007669"/>
    <property type="project" value="UniProtKB-EC"/>
</dbReference>
<protein>
    <submittedName>
        <fullName evidence="6">Octaprenyl diphosphate synthase / Dimethylallyltransferase / (2E,6E)-farnesyl diphosphate synthase / Geranylgeranyl pyrophosphate synthetase</fullName>
        <ecNumber evidence="6">2.5.1.1</ecNumber>
        <ecNumber evidence="6">2.5.1.10</ecNumber>
        <ecNumber evidence="6">2.5.1.29</ecNumber>
        <ecNumber evidence="6">2.5.1.90</ecNumber>
    </submittedName>
</protein>
<comment type="cofactor">
    <cofactor evidence="1">
        <name>Mg(2+)</name>
        <dbReference type="ChEBI" id="CHEBI:18420"/>
    </cofactor>
</comment>
<dbReference type="AlphaFoldDB" id="A0A1W1EE50"/>
<evidence type="ECO:0000256" key="1">
    <source>
        <dbReference type="ARBA" id="ARBA00001946"/>
    </source>
</evidence>
<dbReference type="PROSITE" id="PS00444">
    <property type="entry name" value="POLYPRENYL_SYNTHASE_2"/>
    <property type="match status" value="1"/>
</dbReference>
<dbReference type="InterPro" id="IPR008949">
    <property type="entry name" value="Isoprenoid_synthase_dom_sf"/>
</dbReference>